<keyword evidence="4" id="KW-0119">Carbohydrate metabolism</keyword>
<dbReference type="Gene3D" id="2.60.40.10">
    <property type="entry name" value="Immunoglobulins"/>
    <property type="match status" value="1"/>
</dbReference>
<comment type="caution">
    <text evidence="6">The sequence shown here is derived from an EMBL/GenBank/DDBJ whole genome shotgun (WGS) entry which is preliminary data.</text>
</comment>
<dbReference type="InterPro" id="IPR024301">
    <property type="entry name" value="Amidase_6"/>
</dbReference>
<dbReference type="EMBL" id="VDLX02000003">
    <property type="protein sequence ID" value="KAB8196037.1"/>
    <property type="molecule type" value="Genomic_DNA"/>
</dbReference>
<evidence type="ECO:0000256" key="4">
    <source>
        <dbReference type="ARBA" id="ARBA00023326"/>
    </source>
</evidence>
<feature type="region of interest" description="Disordered" evidence="5">
    <location>
        <begin position="1"/>
        <end position="23"/>
    </location>
</feature>
<dbReference type="Gene3D" id="2.60.120.200">
    <property type="match status" value="1"/>
</dbReference>
<dbReference type="InterPro" id="IPR013783">
    <property type="entry name" value="Ig-like_fold"/>
</dbReference>
<keyword evidence="2" id="KW-1015">Disulfide bond</keyword>
<dbReference type="InterPro" id="IPR003961">
    <property type="entry name" value="FN3_dom"/>
</dbReference>
<dbReference type="GO" id="GO:0000272">
    <property type="term" value="P:polysaccharide catabolic process"/>
    <property type="evidence" value="ECO:0007669"/>
    <property type="project" value="UniProtKB-KW"/>
</dbReference>
<dbReference type="Pfam" id="PF12671">
    <property type="entry name" value="Amidase_6"/>
    <property type="match status" value="1"/>
</dbReference>
<keyword evidence="3" id="KW-0326">Glycosidase</keyword>
<organism evidence="6 7">
    <name type="scientific">Nonomuraea phyllanthi</name>
    <dbReference type="NCBI Taxonomy" id="2219224"/>
    <lineage>
        <taxon>Bacteria</taxon>
        <taxon>Bacillati</taxon>
        <taxon>Actinomycetota</taxon>
        <taxon>Actinomycetes</taxon>
        <taxon>Streptosporangiales</taxon>
        <taxon>Streptosporangiaceae</taxon>
        <taxon>Nonomuraea</taxon>
    </lineage>
</organism>
<dbReference type="SUPFAM" id="SSF49265">
    <property type="entry name" value="Fibronectin type III"/>
    <property type="match status" value="1"/>
</dbReference>
<sequence>MDCRQVRDGPEVNGSNSWVHIPHDDSQTLSTGMTLSAWVNPASIASAATVVGKYNEGWDELSYGLLASNGSTSRVPWGYALTDVEDGGSITGPSRLPVNAWSHLALTYDGSKLRMFVNGSQASERDIAGSLLSDTGALRIGGNEAYGEYFNGAIDDVRIYNRAQSAAEITTDMNTPLGGATASAALPAEKQNAVAANNVDLKEACTAKTPAVSFTTAGTPPPSQPPGAIHEIALGSENVSVRTAKTGVDSCEGQPCLFADSTTLKVGGTGSSQMVSAFKLSLAELPDGSVPVGATLRLGAPSCEGSSCTAAVEVRLSSVSGEVGPSTTGSDIQAAIEADPGPYGSIPSEGLQVDPISLLGWIVVSSTSEQPVEFGGSGFTEIRLRYRLPSAPGPVGELHAMGASNGAVLSWLPPTDPGSMAPVEEYDVQVTDSNSQVIQTHSIASTHAEIFDLAVEASYTIAVRAKSRFGEGPWSSASVTVPAAAANACDDPEIFSKAIKAYEDSRNDLREQTARTVEDITSTNKDAQTSKAILYTQQPSLVDVAEKLDKRGIRQTASSIGVVRVMLFHDQEGKFTTAQAEVTQTFEYIGDIGTATPATETNETRQLKSYTFLMAGCDGIQVRDSSEGGRLVSVTPDMNEVPTGPGSIPADGMDLPIDSDGFPELPIDDAFMGPSASNGTSAATSTVNRTAAVQWALRHYLDDPLFGNDCTNFVSRALHYGGGAAMDTNGTNPTEADRRDPSQWFQSRNNVTWYNSWAIRAATSWSWSGANSFFQHFMSRERRATWVTSWQNLRVGDILLWDFTGGNPDFGHVAIVSRVTSNSWKGVQYAQHSDPYNYRPMAVSLPAAKKAHPKMKVYAIRVLF</sequence>
<name>A0A5C4WRQ2_9ACTN</name>
<keyword evidence="1" id="KW-0732">Signal</keyword>
<evidence type="ECO:0000313" key="7">
    <source>
        <dbReference type="Proteomes" id="UP000312512"/>
    </source>
</evidence>
<dbReference type="InterPro" id="IPR038765">
    <property type="entry name" value="Papain-like_cys_pep_sf"/>
</dbReference>
<evidence type="ECO:0000313" key="6">
    <source>
        <dbReference type="EMBL" id="KAB8196037.1"/>
    </source>
</evidence>
<feature type="compositionally biased region" description="Basic and acidic residues" evidence="5">
    <location>
        <begin position="1"/>
        <end position="10"/>
    </location>
</feature>
<protein>
    <submittedName>
        <fullName evidence="6">Uncharacterized protein</fullName>
    </submittedName>
</protein>
<reference evidence="6 7" key="1">
    <citation type="submission" date="2019-10" db="EMBL/GenBank/DDBJ databases">
        <title>Nonomuraea sp. nov., isolated from Phyllanthus amarus.</title>
        <authorList>
            <person name="Klykleung N."/>
            <person name="Tanasupawat S."/>
        </authorList>
    </citation>
    <scope>NUCLEOTIDE SEQUENCE [LARGE SCALE GENOMIC DNA]</scope>
    <source>
        <strain evidence="6 7">PA1-10</strain>
    </source>
</reference>
<dbReference type="GO" id="GO:0016798">
    <property type="term" value="F:hydrolase activity, acting on glycosyl bonds"/>
    <property type="evidence" value="ECO:0007669"/>
    <property type="project" value="UniProtKB-KW"/>
</dbReference>
<dbReference type="Proteomes" id="UP000312512">
    <property type="component" value="Unassembled WGS sequence"/>
</dbReference>
<dbReference type="PROSITE" id="PS50853">
    <property type="entry name" value="FN3"/>
    <property type="match status" value="1"/>
</dbReference>
<evidence type="ECO:0000256" key="2">
    <source>
        <dbReference type="ARBA" id="ARBA00023157"/>
    </source>
</evidence>
<dbReference type="AlphaFoldDB" id="A0A5C4WRQ2"/>
<dbReference type="SUPFAM" id="SSF49899">
    <property type="entry name" value="Concanavalin A-like lectins/glucanases"/>
    <property type="match status" value="1"/>
</dbReference>
<evidence type="ECO:0000256" key="5">
    <source>
        <dbReference type="SAM" id="MobiDB-lite"/>
    </source>
</evidence>
<dbReference type="OrthoDB" id="345880at2"/>
<dbReference type="InterPro" id="IPR013320">
    <property type="entry name" value="ConA-like_dom_sf"/>
</dbReference>
<evidence type="ECO:0000256" key="1">
    <source>
        <dbReference type="ARBA" id="ARBA00022729"/>
    </source>
</evidence>
<dbReference type="InterPro" id="IPR036116">
    <property type="entry name" value="FN3_sf"/>
</dbReference>
<dbReference type="SMART" id="SM00560">
    <property type="entry name" value="LamGL"/>
    <property type="match status" value="1"/>
</dbReference>
<dbReference type="CDD" id="cd00063">
    <property type="entry name" value="FN3"/>
    <property type="match status" value="1"/>
</dbReference>
<dbReference type="Pfam" id="PF13385">
    <property type="entry name" value="Laminin_G_3"/>
    <property type="match status" value="1"/>
</dbReference>
<keyword evidence="7" id="KW-1185">Reference proteome</keyword>
<accession>A0A5C4WRQ2</accession>
<keyword evidence="4" id="KW-0624">Polysaccharide degradation</keyword>
<dbReference type="SUPFAM" id="SSF54001">
    <property type="entry name" value="Cysteine proteinases"/>
    <property type="match status" value="1"/>
</dbReference>
<keyword evidence="3" id="KW-0378">Hydrolase</keyword>
<dbReference type="RefSeq" id="WP_139630354.1">
    <property type="nucleotide sequence ID" value="NZ_VDLX02000003.1"/>
</dbReference>
<evidence type="ECO:0000256" key="3">
    <source>
        <dbReference type="ARBA" id="ARBA00023295"/>
    </source>
</evidence>
<gene>
    <name evidence="6" type="ORF">FH608_011265</name>
</gene>
<dbReference type="SMART" id="SM00060">
    <property type="entry name" value="FN3"/>
    <property type="match status" value="1"/>
</dbReference>
<proteinExistence type="predicted"/>
<dbReference type="Pfam" id="PF00041">
    <property type="entry name" value="fn3"/>
    <property type="match status" value="1"/>
</dbReference>
<dbReference type="InterPro" id="IPR006558">
    <property type="entry name" value="LamG-like"/>
</dbReference>